<evidence type="ECO:0000313" key="8">
    <source>
        <dbReference type="Proteomes" id="UP001454036"/>
    </source>
</evidence>
<dbReference type="FunFam" id="3.40.30.10:FF:000107">
    <property type="entry name" value="Protein disulfide-isomerase 5-2"/>
    <property type="match status" value="1"/>
</dbReference>
<name>A0AAV3Q507_LITER</name>
<keyword evidence="8" id="KW-1185">Reference proteome</keyword>
<keyword evidence="4" id="KW-0676">Redox-active center</keyword>
<dbReference type="GO" id="GO:0006457">
    <property type="term" value="P:protein folding"/>
    <property type="evidence" value="ECO:0007669"/>
    <property type="project" value="TreeGrafter"/>
</dbReference>
<dbReference type="SUPFAM" id="SSF52833">
    <property type="entry name" value="Thioredoxin-like"/>
    <property type="match status" value="1"/>
</dbReference>
<dbReference type="PANTHER" id="PTHR18929:SF218">
    <property type="entry name" value="PROTEIN DISULFIDE-ISOMERASE 5-2"/>
    <property type="match status" value="1"/>
</dbReference>
<evidence type="ECO:0000256" key="1">
    <source>
        <dbReference type="ARBA" id="ARBA00006347"/>
    </source>
</evidence>
<dbReference type="InterPro" id="IPR013766">
    <property type="entry name" value="Thioredoxin_domain"/>
</dbReference>
<dbReference type="PROSITE" id="PS00194">
    <property type="entry name" value="THIOREDOXIN_1"/>
    <property type="match status" value="1"/>
</dbReference>
<evidence type="ECO:0000259" key="6">
    <source>
        <dbReference type="PROSITE" id="PS51352"/>
    </source>
</evidence>
<feature type="signal peptide" evidence="5">
    <location>
        <begin position="1"/>
        <end position="18"/>
    </location>
</feature>
<dbReference type="InterPro" id="IPR017937">
    <property type="entry name" value="Thioredoxin_CS"/>
</dbReference>
<dbReference type="PANTHER" id="PTHR18929">
    <property type="entry name" value="PROTEIN DISULFIDE ISOMERASE"/>
    <property type="match status" value="1"/>
</dbReference>
<reference evidence="7 8" key="1">
    <citation type="submission" date="2024-01" db="EMBL/GenBank/DDBJ databases">
        <title>The complete chloroplast genome sequence of Lithospermum erythrorhizon: insights into the phylogenetic relationship among Boraginaceae species and the maternal lineages of purple gromwells.</title>
        <authorList>
            <person name="Okada T."/>
            <person name="Watanabe K."/>
        </authorList>
    </citation>
    <scope>NUCLEOTIDE SEQUENCE [LARGE SCALE GENOMIC DNA]</scope>
</reference>
<comment type="similarity">
    <text evidence="1">Belongs to the protein disulfide isomerase family.</text>
</comment>
<accession>A0AAV3Q507</accession>
<dbReference type="EMBL" id="BAABME010003299">
    <property type="protein sequence ID" value="GAA0158267.1"/>
    <property type="molecule type" value="Genomic_DNA"/>
</dbReference>
<evidence type="ECO:0000313" key="7">
    <source>
        <dbReference type="EMBL" id="GAA0158267.1"/>
    </source>
</evidence>
<sequence length="234" mass="26594">MRSLLFLHFLLFLHAITSFSIAWGQFVVDGRVIELNESNIDEAISTFDYIFIDFYAPWCGHCMRLNPELDKAAPILAGLKNPVIVAKVDADKYKSLSNKHNIEAFPTLKLFIHGVPTKYYGPRKFDTLVQHLKKYSAPDVAILNADSGVAEFVEEAGIEFPVFIGFNVKESMISNLAIKYKKEAWFSVAEDFSEEWMSLYDFDKVPALVGLRPSDSEKSLFYGPFEGTMFKYNS</sequence>
<gene>
    <name evidence="7" type="ORF">LIER_15344</name>
</gene>
<evidence type="ECO:0000256" key="4">
    <source>
        <dbReference type="ARBA" id="ARBA00023284"/>
    </source>
</evidence>
<organism evidence="7 8">
    <name type="scientific">Lithospermum erythrorhizon</name>
    <name type="common">Purple gromwell</name>
    <name type="synonym">Lithospermum officinale var. erythrorhizon</name>
    <dbReference type="NCBI Taxonomy" id="34254"/>
    <lineage>
        <taxon>Eukaryota</taxon>
        <taxon>Viridiplantae</taxon>
        <taxon>Streptophyta</taxon>
        <taxon>Embryophyta</taxon>
        <taxon>Tracheophyta</taxon>
        <taxon>Spermatophyta</taxon>
        <taxon>Magnoliopsida</taxon>
        <taxon>eudicotyledons</taxon>
        <taxon>Gunneridae</taxon>
        <taxon>Pentapetalae</taxon>
        <taxon>asterids</taxon>
        <taxon>lamiids</taxon>
        <taxon>Boraginales</taxon>
        <taxon>Boraginaceae</taxon>
        <taxon>Boraginoideae</taxon>
        <taxon>Lithospermeae</taxon>
        <taxon>Lithospermum</taxon>
    </lineage>
</organism>
<dbReference type="CDD" id="cd02961">
    <property type="entry name" value="PDI_a_family"/>
    <property type="match status" value="1"/>
</dbReference>
<proteinExistence type="inferred from homology"/>
<comment type="caution">
    <text evidence="7">The sequence shown here is derived from an EMBL/GenBank/DDBJ whole genome shotgun (WGS) entry which is preliminary data.</text>
</comment>
<feature type="domain" description="Thioredoxin" evidence="6">
    <location>
        <begin position="10"/>
        <end position="137"/>
    </location>
</feature>
<dbReference type="InterPro" id="IPR036249">
    <property type="entry name" value="Thioredoxin-like_sf"/>
</dbReference>
<protein>
    <submittedName>
        <fullName evidence="7">Chaperone</fullName>
    </submittedName>
</protein>
<dbReference type="PROSITE" id="PS51352">
    <property type="entry name" value="THIOREDOXIN_2"/>
    <property type="match status" value="1"/>
</dbReference>
<dbReference type="GO" id="GO:0003756">
    <property type="term" value="F:protein disulfide isomerase activity"/>
    <property type="evidence" value="ECO:0007669"/>
    <property type="project" value="TreeGrafter"/>
</dbReference>
<dbReference type="AlphaFoldDB" id="A0AAV3Q507"/>
<evidence type="ECO:0000256" key="5">
    <source>
        <dbReference type="SAM" id="SignalP"/>
    </source>
</evidence>
<evidence type="ECO:0000256" key="2">
    <source>
        <dbReference type="ARBA" id="ARBA00022729"/>
    </source>
</evidence>
<dbReference type="GO" id="GO:0005783">
    <property type="term" value="C:endoplasmic reticulum"/>
    <property type="evidence" value="ECO:0007669"/>
    <property type="project" value="TreeGrafter"/>
</dbReference>
<keyword evidence="2 5" id="KW-0732">Signal</keyword>
<dbReference type="PRINTS" id="PR00421">
    <property type="entry name" value="THIOREDOXIN"/>
</dbReference>
<keyword evidence="3" id="KW-1015">Disulfide bond</keyword>
<dbReference type="Pfam" id="PF00085">
    <property type="entry name" value="Thioredoxin"/>
    <property type="match status" value="1"/>
</dbReference>
<feature type="chain" id="PRO_5043921026" evidence="5">
    <location>
        <begin position="19"/>
        <end position="234"/>
    </location>
</feature>
<dbReference type="Proteomes" id="UP001454036">
    <property type="component" value="Unassembled WGS sequence"/>
</dbReference>
<dbReference type="Gene3D" id="3.40.30.10">
    <property type="entry name" value="Glutaredoxin"/>
    <property type="match status" value="1"/>
</dbReference>
<evidence type="ECO:0000256" key="3">
    <source>
        <dbReference type="ARBA" id="ARBA00023157"/>
    </source>
</evidence>
<dbReference type="GO" id="GO:0034976">
    <property type="term" value="P:response to endoplasmic reticulum stress"/>
    <property type="evidence" value="ECO:0007669"/>
    <property type="project" value="TreeGrafter"/>
</dbReference>